<proteinExistence type="predicted"/>
<dbReference type="Proteomes" id="UP000183561">
    <property type="component" value="Unassembled WGS sequence"/>
</dbReference>
<dbReference type="RefSeq" id="WP_072940989.1">
    <property type="nucleotide sequence ID" value="NZ_CP070609.1"/>
</dbReference>
<keyword evidence="2" id="KW-0808">Transferase</keyword>
<keyword evidence="3" id="KW-1185">Reference proteome</keyword>
<reference evidence="3" key="1">
    <citation type="submission" date="2016-10" db="EMBL/GenBank/DDBJ databases">
        <authorList>
            <person name="Varghese N."/>
            <person name="Submissions S."/>
        </authorList>
    </citation>
    <scope>NUCLEOTIDE SEQUENCE [LARGE SCALE GENOMIC DNA]</scope>
    <source>
        <strain evidence="3">DSM 44498</strain>
    </source>
</reference>
<dbReference type="AlphaFoldDB" id="A0A1H4QDG2"/>
<dbReference type="InterPro" id="IPR007345">
    <property type="entry name" value="Polysacch_pyruvyl_Trfase"/>
</dbReference>
<evidence type="ECO:0000313" key="2">
    <source>
        <dbReference type="EMBL" id="SEC17637.1"/>
    </source>
</evidence>
<protein>
    <submittedName>
        <fullName evidence="2">Polysaccharide pyruvyl transferase family protein WcaK</fullName>
    </submittedName>
</protein>
<accession>A0A1H4QDG2</accession>
<dbReference type="OrthoDB" id="446609at2"/>
<organism evidence="2 3">
    <name type="scientific">Rhodococcus koreensis</name>
    <dbReference type="NCBI Taxonomy" id="99653"/>
    <lineage>
        <taxon>Bacteria</taxon>
        <taxon>Bacillati</taxon>
        <taxon>Actinomycetota</taxon>
        <taxon>Actinomycetes</taxon>
        <taxon>Mycobacteriales</taxon>
        <taxon>Nocardiaceae</taxon>
        <taxon>Rhodococcus</taxon>
    </lineage>
</organism>
<evidence type="ECO:0000259" key="1">
    <source>
        <dbReference type="Pfam" id="PF04230"/>
    </source>
</evidence>
<dbReference type="EMBL" id="FNSV01000005">
    <property type="protein sequence ID" value="SEC17637.1"/>
    <property type="molecule type" value="Genomic_DNA"/>
</dbReference>
<feature type="domain" description="Polysaccharide pyruvyl transferase" evidence="1">
    <location>
        <begin position="29"/>
        <end position="364"/>
    </location>
</feature>
<sequence length="447" mass="48757">MANYEADSTGIDSSTVRVLIENGEYWLTNRGDLAILDVTVRRLSERWPGARLGVLTYAPSLLRAFAPAAEPVTYRRGSRWSRSGPWWQVPAYAGPRLVGPVSAGWWAVSDRPRHYARKVRDSLRTPTAVPDETGRIPRIPMAVRDASLVLAMGGGYMTDVDPYQAHRTLDLLERAADLHIPTAMCGQGIGPLTGEHILAHAMRVLPKVDLIAVREQERGPALLRSLGVPSERVVVTGDDAVELAYGMQSDTIGTDIGVCLRVAGYSPVTDRAQDVVGRVLRGFAGTVDAGLVPLIVSEYEAEDRHSTMPLVDGFPIVRPTVGRFASARDLVSEVARCRVLVTGAYHVAVFALAQGIPVVGLSTSRYYDDKLGGLSGMFPGGVELVQLAEDGLDERLTRAIHRMWREAPGLRSDLRAQARAQVSASKQAFERVFALVESEQSRRATER</sequence>
<dbReference type="PANTHER" id="PTHR36836:SF1">
    <property type="entry name" value="COLANIC ACID BIOSYNTHESIS PROTEIN WCAK"/>
    <property type="match status" value="1"/>
</dbReference>
<dbReference type="GO" id="GO:0016740">
    <property type="term" value="F:transferase activity"/>
    <property type="evidence" value="ECO:0007669"/>
    <property type="project" value="UniProtKB-KW"/>
</dbReference>
<evidence type="ECO:0000313" key="3">
    <source>
        <dbReference type="Proteomes" id="UP000183561"/>
    </source>
</evidence>
<gene>
    <name evidence="2" type="ORF">SAMN04490239_3153</name>
</gene>
<name>A0A1H4QDG2_9NOCA</name>
<dbReference type="Pfam" id="PF04230">
    <property type="entry name" value="PS_pyruv_trans"/>
    <property type="match status" value="1"/>
</dbReference>
<dbReference type="PANTHER" id="PTHR36836">
    <property type="entry name" value="COLANIC ACID BIOSYNTHESIS PROTEIN WCAK"/>
    <property type="match status" value="1"/>
</dbReference>